<protein>
    <submittedName>
        <fullName evidence="5">ABC-F family ATP-binding cassette domain-containing protein</fullName>
    </submittedName>
</protein>
<dbReference type="PANTHER" id="PTHR42855:SF1">
    <property type="entry name" value="ABC TRANSPORTER DOMAIN-CONTAINING PROTEIN"/>
    <property type="match status" value="1"/>
</dbReference>
<keyword evidence="6" id="KW-1185">Reference proteome</keyword>
<keyword evidence="1" id="KW-0547">Nucleotide-binding</keyword>
<dbReference type="PROSITE" id="PS50893">
    <property type="entry name" value="ABC_TRANSPORTER_2"/>
    <property type="match status" value="2"/>
</dbReference>
<dbReference type="InterPro" id="IPR027417">
    <property type="entry name" value="P-loop_NTPase"/>
</dbReference>
<accession>A0ABT7V316</accession>
<comment type="caution">
    <text evidence="5">The sequence shown here is derived from an EMBL/GenBank/DDBJ whole genome shotgun (WGS) entry which is preliminary data.</text>
</comment>
<keyword evidence="2 5" id="KW-0067">ATP-binding</keyword>
<dbReference type="InterPro" id="IPR032781">
    <property type="entry name" value="ABC_tran_Xtn"/>
</dbReference>
<feature type="domain" description="ABC transporter" evidence="4">
    <location>
        <begin position="287"/>
        <end position="507"/>
    </location>
</feature>
<dbReference type="Pfam" id="PF00005">
    <property type="entry name" value="ABC_tran"/>
    <property type="match status" value="2"/>
</dbReference>
<dbReference type="Proteomes" id="UP001529256">
    <property type="component" value="Unassembled WGS sequence"/>
</dbReference>
<dbReference type="SUPFAM" id="SSF52540">
    <property type="entry name" value="P-loop containing nucleoside triphosphate hydrolases"/>
    <property type="match status" value="2"/>
</dbReference>
<evidence type="ECO:0000256" key="1">
    <source>
        <dbReference type="ARBA" id="ARBA00022741"/>
    </source>
</evidence>
<evidence type="ECO:0000256" key="2">
    <source>
        <dbReference type="ARBA" id="ARBA00022840"/>
    </source>
</evidence>
<evidence type="ECO:0000259" key="4">
    <source>
        <dbReference type="PROSITE" id="PS50893"/>
    </source>
</evidence>
<gene>
    <name evidence="5" type="ORF">QUW25_04790</name>
</gene>
<dbReference type="GO" id="GO:0005524">
    <property type="term" value="F:ATP binding"/>
    <property type="evidence" value="ECO:0007669"/>
    <property type="project" value="UniProtKB-KW"/>
</dbReference>
<dbReference type="CDD" id="cd03221">
    <property type="entry name" value="ABCF_EF-3"/>
    <property type="match status" value="2"/>
</dbReference>
<organism evidence="5 6">
    <name type="scientific">Thermophilibacter provencensis</name>
    <dbReference type="NCBI Taxonomy" id="1852386"/>
    <lineage>
        <taxon>Bacteria</taxon>
        <taxon>Bacillati</taxon>
        <taxon>Actinomycetota</taxon>
        <taxon>Coriobacteriia</taxon>
        <taxon>Coriobacteriales</taxon>
        <taxon>Atopobiaceae</taxon>
        <taxon>Thermophilibacter</taxon>
    </lineage>
</organism>
<feature type="region of interest" description="Disordered" evidence="3">
    <location>
        <begin position="506"/>
        <end position="532"/>
    </location>
</feature>
<reference evidence="5" key="1">
    <citation type="submission" date="2023-06" db="EMBL/GenBank/DDBJ databases">
        <title>Identification and characterization of horizontal gene transfer across gut microbiota members of farm animals based on homology search.</title>
        <authorList>
            <person name="Schwarzerova J."/>
            <person name="Nykrynova M."/>
            <person name="Jureckova K."/>
            <person name="Cejkova D."/>
            <person name="Rychlik I."/>
        </authorList>
    </citation>
    <scope>NUCLEOTIDE SEQUENCE</scope>
    <source>
        <strain evidence="5">153_Feed</strain>
    </source>
</reference>
<evidence type="ECO:0000313" key="5">
    <source>
        <dbReference type="EMBL" id="MDM8270987.1"/>
    </source>
</evidence>
<dbReference type="Pfam" id="PF12848">
    <property type="entry name" value="ABC_tran_Xtn"/>
    <property type="match status" value="1"/>
</dbReference>
<dbReference type="InterPro" id="IPR017871">
    <property type="entry name" value="ABC_transporter-like_CS"/>
</dbReference>
<dbReference type="InterPro" id="IPR003439">
    <property type="entry name" value="ABC_transporter-like_ATP-bd"/>
</dbReference>
<dbReference type="PANTHER" id="PTHR42855">
    <property type="entry name" value="ABC TRANSPORTER ATP-BINDING SUBUNIT"/>
    <property type="match status" value="1"/>
</dbReference>
<dbReference type="EMBL" id="JAUDEA010000005">
    <property type="protein sequence ID" value="MDM8270987.1"/>
    <property type="molecule type" value="Genomic_DNA"/>
</dbReference>
<dbReference type="InterPro" id="IPR051309">
    <property type="entry name" value="ABCF_ATPase"/>
</dbReference>
<proteinExistence type="predicted"/>
<dbReference type="Gene3D" id="3.40.50.300">
    <property type="entry name" value="P-loop containing nucleotide triphosphate hydrolases"/>
    <property type="match status" value="2"/>
</dbReference>
<sequence length="600" mass="66810">MGILIGLEHVGHEWPGKRVLEDQTIGINEGERIGIVGRNGDGKSTLLEIVGHVLEPDAGTVTWRRNISVGYLGQADQLADGDPVRHAIFGDVPEYTWASDARIRAILDELVGDLDLGGAVGELSGGQRRRVDLCRVLCHTWDVILMDEPTNHLDLAAIEWLADHLRRRWPAGEGALLVVTHDRWFLDEVCEHMWEVHDRRIEPFEGGYSAYIQQRVERERQAAVMEERRQNTLRKELNWLAHGAKARTSKPKFRIEAARALIANDPPLRNPLELKRLAVSRLGKQVIEMKGVSFAYPGGPRVIEDVDWLIGPGDRYGILGANGAGKSTLLALMTGALTPTSGTVKIGASVRFGFMSQHLDALGEKDDWRVLEVLGRYKRSYLVGGKMQSPTQLIERLGFEQRELQNFIRDLSGGQRRRLALLCVILEEPNVLVLDEPGNDLDTDMLAVMEDLLDSWPGTLLVVSHDRYLMERVTDDQFALIDGHVRHVPGGVDEYLRLLGEKGVESQAETAAQGDGPSRPASAGLSNQERRELKKRFDAVSRKLEKTAGEPDRLRAEMAVVDASDYAALMAAQEALDACLAEREALEDEWLELSDRLGIE</sequence>
<feature type="domain" description="ABC transporter" evidence="4">
    <location>
        <begin position="5"/>
        <end position="223"/>
    </location>
</feature>
<reference evidence="5" key="2">
    <citation type="submission" date="2023-06" db="EMBL/GenBank/DDBJ databases">
        <authorList>
            <person name="Zeman M."/>
            <person name="Kubasova T."/>
            <person name="Jahodarova E."/>
            <person name="Nykrynova M."/>
            <person name="Rychlik I."/>
        </authorList>
    </citation>
    <scope>NUCLEOTIDE SEQUENCE</scope>
    <source>
        <strain evidence="5">153_Feed</strain>
    </source>
</reference>
<name>A0ABT7V316_9ACTN</name>
<evidence type="ECO:0000313" key="6">
    <source>
        <dbReference type="Proteomes" id="UP001529256"/>
    </source>
</evidence>
<dbReference type="SMART" id="SM00382">
    <property type="entry name" value="AAA"/>
    <property type="match status" value="2"/>
</dbReference>
<dbReference type="InterPro" id="IPR003593">
    <property type="entry name" value="AAA+_ATPase"/>
</dbReference>
<dbReference type="PROSITE" id="PS00211">
    <property type="entry name" value="ABC_TRANSPORTER_1"/>
    <property type="match status" value="2"/>
</dbReference>
<dbReference type="RefSeq" id="WP_289511079.1">
    <property type="nucleotide sequence ID" value="NZ_JAUDEA010000005.1"/>
</dbReference>
<evidence type="ECO:0000256" key="3">
    <source>
        <dbReference type="SAM" id="MobiDB-lite"/>
    </source>
</evidence>